<feature type="compositionally biased region" description="Basic and acidic residues" evidence="1">
    <location>
        <begin position="51"/>
        <end position="60"/>
    </location>
</feature>
<dbReference type="AlphaFoldDB" id="A0A183U109"/>
<evidence type="ECO:0000313" key="2">
    <source>
        <dbReference type="EMBL" id="VDM27609.1"/>
    </source>
</evidence>
<evidence type="ECO:0000313" key="4">
    <source>
        <dbReference type="WBParaSite" id="TCNE_0000217901-mRNA-1"/>
    </source>
</evidence>
<reference evidence="4" key="1">
    <citation type="submission" date="2016-06" db="UniProtKB">
        <authorList>
            <consortium name="WormBaseParasite"/>
        </authorList>
    </citation>
    <scope>IDENTIFICATION</scope>
</reference>
<protein>
    <submittedName>
        <fullName evidence="2 4">Uncharacterized protein</fullName>
    </submittedName>
</protein>
<dbReference type="EMBL" id="UYWY01002041">
    <property type="protein sequence ID" value="VDM27609.1"/>
    <property type="molecule type" value="Genomic_DNA"/>
</dbReference>
<name>A0A183U109_TOXCA</name>
<dbReference type="Proteomes" id="UP000050794">
    <property type="component" value="Unassembled WGS sequence"/>
</dbReference>
<feature type="compositionally biased region" description="Low complexity" evidence="1">
    <location>
        <begin position="66"/>
        <end position="80"/>
    </location>
</feature>
<keyword evidence="3" id="KW-1185">Reference proteome</keyword>
<evidence type="ECO:0000313" key="3">
    <source>
        <dbReference type="Proteomes" id="UP000050794"/>
    </source>
</evidence>
<gene>
    <name evidence="2" type="ORF">TCNE_LOCUS2179</name>
</gene>
<accession>A0A183U109</accession>
<evidence type="ECO:0000256" key="1">
    <source>
        <dbReference type="SAM" id="MobiDB-lite"/>
    </source>
</evidence>
<organism evidence="3 4">
    <name type="scientific">Toxocara canis</name>
    <name type="common">Canine roundworm</name>
    <dbReference type="NCBI Taxonomy" id="6265"/>
    <lineage>
        <taxon>Eukaryota</taxon>
        <taxon>Metazoa</taxon>
        <taxon>Ecdysozoa</taxon>
        <taxon>Nematoda</taxon>
        <taxon>Chromadorea</taxon>
        <taxon>Rhabditida</taxon>
        <taxon>Spirurina</taxon>
        <taxon>Ascaridomorpha</taxon>
        <taxon>Ascaridoidea</taxon>
        <taxon>Toxocaridae</taxon>
        <taxon>Toxocara</taxon>
    </lineage>
</organism>
<proteinExistence type="predicted"/>
<dbReference type="WBParaSite" id="TCNE_0000217901-mRNA-1">
    <property type="protein sequence ID" value="TCNE_0000217901-mRNA-1"/>
    <property type="gene ID" value="TCNE_0000217901"/>
</dbReference>
<feature type="region of interest" description="Disordered" evidence="1">
    <location>
        <begin position="50"/>
        <end position="83"/>
    </location>
</feature>
<sequence length="176" mass="19336">MEMLVNHLQQLIAEGVGDGRITQQALMICDGRIKSSNFVLDAPISISLPPKETKSAERRRATGVKSSRSTPSESSASRSSNLKRTRSIALTAHHLLNSKNTLVVDGSKPEDDAPALNSSHFPFLALPLCKAKCSKAEPVQRFLSFHRLSPRTNEITLLCVRRISVGLRQYSFVTVP</sequence>
<reference evidence="2 3" key="2">
    <citation type="submission" date="2018-11" db="EMBL/GenBank/DDBJ databases">
        <authorList>
            <consortium name="Pathogen Informatics"/>
        </authorList>
    </citation>
    <scope>NUCLEOTIDE SEQUENCE [LARGE SCALE GENOMIC DNA]</scope>
</reference>